<dbReference type="PANTHER" id="PTHR42815">
    <property type="entry name" value="FAD-BINDING, PUTATIVE (AFU_ORTHOLOGUE AFUA_6G07600)-RELATED"/>
    <property type="match status" value="1"/>
</dbReference>
<dbReference type="Proteomes" id="UP000316639">
    <property type="component" value="Unassembled WGS sequence"/>
</dbReference>
<keyword evidence="3" id="KW-1185">Reference proteome</keyword>
<dbReference type="PANTHER" id="PTHR42815:SF2">
    <property type="entry name" value="FAD-BINDING, PUTATIVE (AFU_ORTHOLOGUE AFUA_6G07600)-RELATED"/>
    <property type="match status" value="1"/>
</dbReference>
<comment type="caution">
    <text evidence="2">The sequence shown here is derived from an EMBL/GenBank/DDBJ whole genome shotgun (WGS) entry which is preliminary data.</text>
</comment>
<evidence type="ECO:0000313" key="2">
    <source>
        <dbReference type="EMBL" id="TWP53002.1"/>
    </source>
</evidence>
<gene>
    <name evidence="2" type="ORF">FKR81_07860</name>
</gene>
<reference evidence="2 3" key="1">
    <citation type="submission" date="2019-07" db="EMBL/GenBank/DDBJ databases">
        <title>Lentzea xizangensis sp. nov., isolated from Qinghai-Tibetan Plateau Soils.</title>
        <authorList>
            <person name="Huang J."/>
        </authorList>
    </citation>
    <scope>NUCLEOTIDE SEQUENCE [LARGE SCALE GENOMIC DNA]</scope>
    <source>
        <strain evidence="2 3">FXJ1.1311</strain>
    </source>
</reference>
<protein>
    <submittedName>
        <fullName evidence="2">Pyridoxamine 5-phosphate oxidase</fullName>
    </submittedName>
</protein>
<dbReference type="Gene3D" id="2.30.110.10">
    <property type="entry name" value="Electron Transport, Fmn-binding Protein, Chain A"/>
    <property type="match status" value="1"/>
</dbReference>
<evidence type="ECO:0000313" key="3">
    <source>
        <dbReference type="Proteomes" id="UP000316639"/>
    </source>
</evidence>
<dbReference type="AlphaFoldDB" id="A0A563EZM6"/>
<dbReference type="EMBL" id="VOBR01000004">
    <property type="protein sequence ID" value="TWP53002.1"/>
    <property type="molecule type" value="Genomic_DNA"/>
</dbReference>
<dbReference type="Pfam" id="PF01243">
    <property type="entry name" value="PNPOx_N"/>
    <property type="match status" value="1"/>
</dbReference>
<organism evidence="2 3">
    <name type="scientific">Lentzea tibetensis</name>
    <dbReference type="NCBI Taxonomy" id="2591470"/>
    <lineage>
        <taxon>Bacteria</taxon>
        <taxon>Bacillati</taxon>
        <taxon>Actinomycetota</taxon>
        <taxon>Actinomycetes</taxon>
        <taxon>Pseudonocardiales</taxon>
        <taxon>Pseudonocardiaceae</taxon>
        <taxon>Lentzea</taxon>
    </lineage>
</organism>
<name>A0A563EZM6_9PSEU</name>
<feature type="domain" description="Pyridoxamine 5'-phosphate oxidase N-terminal" evidence="1">
    <location>
        <begin position="87"/>
        <end position="194"/>
    </location>
</feature>
<dbReference type="OrthoDB" id="9786134at2"/>
<dbReference type="InterPro" id="IPR012349">
    <property type="entry name" value="Split_barrel_FMN-bd"/>
</dbReference>
<accession>A0A563EZM6</accession>
<proteinExistence type="predicted"/>
<evidence type="ECO:0000259" key="1">
    <source>
        <dbReference type="Pfam" id="PF01243"/>
    </source>
</evidence>
<dbReference type="SUPFAM" id="SSF50475">
    <property type="entry name" value="FMN-binding split barrel"/>
    <property type="match status" value="1"/>
</dbReference>
<dbReference type="InterPro" id="IPR011576">
    <property type="entry name" value="Pyridox_Oxase_N"/>
</dbReference>
<sequence length="240" mass="26923">MPPSSAVWLRSAVGCSRNWLIMRCEKYLDRALRATLTRVSPSDLTATTSPDCAVRPGSLGEHFLQSAFNTEERATKFYADQVLDRLNPAMATFIRRMELAFISTADADGECDATLRSGQPGFIQVLDDRRVAYPEYRGNGVMASLGNIKENPHVGMLMVDFTRDLIGLHVNGRARIVEAAEFTGRADPKAERWVVVEIQEAYIHCRKHIPRMVAVDRTRDWGTDDVKRKGGDYFGVKADR</sequence>